<evidence type="ECO:0000259" key="8">
    <source>
        <dbReference type="SMART" id="SM00849"/>
    </source>
</evidence>
<keyword evidence="2" id="KW-0479">Metal-binding</keyword>
<dbReference type="Pfam" id="PF00753">
    <property type="entry name" value="Lactamase_B"/>
    <property type="match status" value="1"/>
</dbReference>
<dbReference type="GO" id="GO:0046872">
    <property type="term" value="F:metal ion binding"/>
    <property type="evidence" value="ECO:0007669"/>
    <property type="project" value="UniProtKB-KW"/>
</dbReference>
<accession>A0A0H0SRB3</accession>
<proteinExistence type="predicted"/>
<dbReference type="Proteomes" id="UP000197781">
    <property type="component" value="Chromosome"/>
</dbReference>
<evidence type="ECO:0000313" key="11">
    <source>
        <dbReference type="EMBL" id="KLI01041.1"/>
    </source>
</evidence>
<dbReference type="OrthoDB" id="9802248at2"/>
<protein>
    <submittedName>
        <fullName evidence="10">Hydroxyacylglutathione hydrolase</fullName>
    </submittedName>
    <submittedName>
        <fullName evidence="9">Metal-binding protein</fullName>
    </submittedName>
</protein>
<dbReference type="InterPro" id="IPR051453">
    <property type="entry name" value="MBL_Glyoxalase_II"/>
</dbReference>
<evidence type="ECO:0000256" key="2">
    <source>
        <dbReference type="ARBA" id="ARBA00022723"/>
    </source>
</evidence>
<evidence type="ECO:0000256" key="3">
    <source>
        <dbReference type="ARBA" id="ARBA00022801"/>
    </source>
</evidence>
<dbReference type="KEGG" id="bfm:BP422_14655"/>
<dbReference type="Proteomes" id="UP000035218">
    <property type="component" value="Unassembled WGS sequence"/>
</dbReference>
<dbReference type="PANTHER" id="PTHR46233:SF3">
    <property type="entry name" value="HYDROXYACYLGLUTATHIONE HYDROLASE GLOC"/>
    <property type="match status" value="1"/>
</dbReference>
<dbReference type="InterPro" id="IPR001279">
    <property type="entry name" value="Metallo-B-lactamas"/>
</dbReference>
<evidence type="ECO:0000256" key="4">
    <source>
        <dbReference type="ARBA" id="ARBA00022833"/>
    </source>
</evidence>
<reference evidence="10 14" key="3">
    <citation type="submission" date="2019-06" db="EMBL/GenBank/DDBJ databases">
        <title>Whole genome shotgun sequence of Brevibacillus formosus NBRC 15716.</title>
        <authorList>
            <person name="Hosoyama A."/>
            <person name="Uohara A."/>
            <person name="Ohji S."/>
            <person name="Ichikawa N."/>
        </authorList>
    </citation>
    <scope>NUCLEOTIDE SEQUENCE [LARGE SCALE GENOMIC DNA]</scope>
    <source>
        <strain evidence="10 14">NBRC 15716</strain>
    </source>
</reference>
<evidence type="ECO:0000256" key="7">
    <source>
        <dbReference type="ARBA" id="ARBA00048505"/>
    </source>
</evidence>
<sequence length="215" mass="23940">MTNQNLAIESYALGAFQTNAYVVTNTATNQTIVIDPGMEPDQLLRALANKNVVAILLTHAHLDHIGGLNQVRELTKAPVYIHPLEQEWLTNPDLNGSRRWNLPELIVCERAEHELEDGQTLELAGFHIQVLHTPGHSPGSCSFVIGQHCFGGDVLFNQSIGRTDLFGGDYETLMISIQDKLFELDDETIVYPGHGPKTTIDYEKTYNPFVTGMLR</sequence>
<evidence type="ECO:0000313" key="9">
    <source>
        <dbReference type="EMBL" id="ASJ54703.1"/>
    </source>
</evidence>
<dbReference type="Proteomes" id="UP000319498">
    <property type="component" value="Unassembled WGS sequence"/>
</dbReference>
<dbReference type="GeneID" id="87584187"/>
<dbReference type="PANTHER" id="PTHR46233">
    <property type="entry name" value="HYDROXYACYLGLUTATHIONE HYDROLASE GLOC"/>
    <property type="match status" value="1"/>
</dbReference>
<dbReference type="EMBL" id="BJOL01000029">
    <property type="protein sequence ID" value="GED60386.1"/>
    <property type="molecule type" value="Genomic_DNA"/>
</dbReference>
<reference evidence="9 13" key="2">
    <citation type="submission" date="2016-11" db="EMBL/GenBank/DDBJ databases">
        <authorList>
            <person name="Jaros S."/>
            <person name="Januszkiewicz K."/>
            <person name="Wedrychowicz H."/>
        </authorList>
    </citation>
    <scope>NUCLEOTIDE SEQUENCE [LARGE SCALE GENOMIC DNA]</scope>
    <source>
        <strain evidence="9 13">NF2</strain>
    </source>
</reference>
<dbReference type="AlphaFoldDB" id="A0A0H0SRB3"/>
<keyword evidence="14" id="KW-1185">Reference proteome</keyword>
<comment type="function">
    <text evidence="6">Counteracts the endogenous Pycsar antiviral defense system. Phosphodiesterase that enables metal-dependent hydrolysis of host cyclic nucleotide Pycsar defense signals such as cCMP and cUMP.</text>
</comment>
<dbReference type="InterPro" id="IPR036866">
    <property type="entry name" value="RibonucZ/Hydroxyglut_hydro"/>
</dbReference>
<dbReference type="SMART" id="SM00849">
    <property type="entry name" value="Lactamase_B"/>
    <property type="match status" value="1"/>
</dbReference>
<dbReference type="CDD" id="cd06262">
    <property type="entry name" value="metallo-hydrolase-like_MBL-fold"/>
    <property type="match status" value="1"/>
</dbReference>
<dbReference type="SUPFAM" id="SSF56281">
    <property type="entry name" value="Metallo-hydrolase/oxidoreductase"/>
    <property type="match status" value="1"/>
</dbReference>
<keyword evidence="3 10" id="KW-0378">Hydrolase</keyword>
<keyword evidence="4" id="KW-0862">Zinc</keyword>
<evidence type="ECO:0000256" key="5">
    <source>
        <dbReference type="ARBA" id="ARBA00034221"/>
    </source>
</evidence>
<evidence type="ECO:0000313" key="14">
    <source>
        <dbReference type="Proteomes" id="UP000319498"/>
    </source>
</evidence>
<comment type="cofactor">
    <cofactor evidence="1">
        <name>Zn(2+)</name>
        <dbReference type="ChEBI" id="CHEBI:29105"/>
    </cofactor>
</comment>
<organism evidence="9 13">
    <name type="scientific">Brevibacillus formosus</name>
    <dbReference type="NCBI Taxonomy" id="54913"/>
    <lineage>
        <taxon>Bacteria</taxon>
        <taxon>Bacillati</taxon>
        <taxon>Bacillota</taxon>
        <taxon>Bacilli</taxon>
        <taxon>Bacillales</taxon>
        <taxon>Paenibacillaceae</taxon>
        <taxon>Brevibacillus</taxon>
    </lineage>
</organism>
<gene>
    <name evidence="11" type="ORF">AA984_03755</name>
    <name evidence="10" type="ORF">BFO01nite_45180</name>
    <name evidence="9" type="ORF">BP422_14655</name>
</gene>
<evidence type="ECO:0000256" key="1">
    <source>
        <dbReference type="ARBA" id="ARBA00001947"/>
    </source>
</evidence>
<evidence type="ECO:0000313" key="12">
    <source>
        <dbReference type="Proteomes" id="UP000035218"/>
    </source>
</evidence>
<feature type="domain" description="Metallo-beta-lactamase" evidence="8">
    <location>
        <begin position="17"/>
        <end position="194"/>
    </location>
</feature>
<evidence type="ECO:0000313" key="13">
    <source>
        <dbReference type="Proteomes" id="UP000197781"/>
    </source>
</evidence>
<comment type="catalytic activity">
    <reaction evidence="7">
        <text>3',5'-cyclic UMP + H2O = UMP + H(+)</text>
        <dbReference type="Rhea" id="RHEA:70575"/>
        <dbReference type="ChEBI" id="CHEBI:15377"/>
        <dbReference type="ChEBI" id="CHEBI:15378"/>
        <dbReference type="ChEBI" id="CHEBI:57865"/>
        <dbReference type="ChEBI" id="CHEBI:184387"/>
    </reaction>
    <physiologicalReaction direction="left-to-right" evidence="7">
        <dbReference type="Rhea" id="RHEA:70576"/>
    </physiologicalReaction>
</comment>
<dbReference type="GO" id="GO:0016787">
    <property type="term" value="F:hydrolase activity"/>
    <property type="evidence" value="ECO:0007669"/>
    <property type="project" value="UniProtKB-KW"/>
</dbReference>
<comment type="catalytic activity">
    <reaction evidence="5">
        <text>3',5'-cyclic CMP + H2O = CMP + H(+)</text>
        <dbReference type="Rhea" id="RHEA:72675"/>
        <dbReference type="ChEBI" id="CHEBI:15377"/>
        <dbReference type="ChEBI" id="CHEBI:15378"/>
        <dbReference type="ChEBI" id="CHEBI:58003"/>
        <dbReference type="ChEBI" id="CHEBI:60377"/>
    </reaction>
    <physiologicalReaction direction="left-to-right" evidence="5">
        <dbReference type="Rhea" id="RHEA:72676"/>
    </physiologicalReaction>
</comment>
<reference evidence="11 12" key="1">
    <citation type="submission" date="2015-05" db="EMBL/GenBank/DDBJ databases">
        <title>Genome sequencing project for genomic taxonomy and phylogenomics of Bacillus-like bacteria.</title>
        <authorList>
            <person name="Liu B."/>
            <person name="Wang J."/>
            <person name="Zhu Y."/>
            <person name="Liu G."/>
            <person name="Chen Q."/>
            <person name="Chen Z."/>
            <person name="Lan J."/>
            <person name="Che J."/>
            <person name="Ge C."/>
            <person name="Shi H."/>
            <person name="Pan Z."/>
            <person name="Liu X."/>
        </authorList>
    </citation>
    <scope>NUCLEOTIDE SEQUENCE [LARGE SCALE GENOMIC DNA]</scope>
    <source>
        <strain evidence="11 12">DSM 9885</strain>
    </source>
</reference>
<evidence type="ECO:0000256" key="6">
    <source>
        <dbReference type="ARBA" id="ARBA00034301"/>
    </source>
</evidence>
<dbReference type="Gene3D" id="3.60.15.10">
    <property type="entry name" value="Ribonuclease Z/Hydroxyacylglutathione hydrolase-like"/>
    <property type="match status" value="1"/>
</dbReference>
<evidence type="ECO:0000313" key="10">
    <source>
        <dbReference type="EMBL" id="GED60386.1"/>
    </source>
</evidence>
<dbReference type="EMBL" id="CP018145">
    <property type="protein sequence ID" value="ASJ54703.1"/>
    <property type="molecule type" value="Genomic_DNA"/>
</dbReference>
<dbReference type="EMBL" id="LDCN01000001">
    <property type="protein sequence ID" value="KLI01041.1"/>
    <property type="molecule type" value="Genomic_DNA"/>
</dbReference>
<name>A0A0H0SRB3_9BACL</name>
<dbReference type="RefSeq" id="WP_047068392.1">
    <property type="nucleotide sequence ID" value="NZ_BJOL01000029.1"/>
</dbReference>